<dbReference type="EMBL" id="QPFP01000018">
    <property type="protein sequence ID" value="TEB31613.1"/>
    <property type="molecule type" value="Genomic_DNA"/>
</dbReference>
<comment type="caution">
    <text evidence="1">The sequence shown here is derived from an EMBL/GenBank/DDBJ whole genome shotgun (WGS) entry which is preliminary data.</text>
</comment>
<reference evidence="1 2" key="1">
    <citation type="journal article" date="2019" name="Nat. Ecol. Evol.">
        <title>Megaphylogeny resolves global patterns of mushroom evolution.</title>
        <authorList>
            <person name="Varga T."/>
            <person name="Krizsan K."/>
            <person name="Foldi C."/>
            <person name="Dima B."/>
            <person name="Sanchez-Garcia M."/>
            <person name="Sanchez-Ramirez S."/>
            <person name="Szollosi G.J."/>
            <person name="Szarkandi J.G."/>
            <person name="Papp V."/>
            <person name="Albert L."/>
            <person name="Andreopoulos W."/>
            <person name="Angelini C."/>
            <person name="Antonin V."/>
            <person name="Barry K.W."/>
            <person name="Bougher N.L."/>
            <person name="Buchanan P."/>
            <person name="Buyck B."/>
            <person name="Bense V."/>
            <person name="Catcheside P."/>
            <person name="Chovatia M."/>
            <person name="Cooper J."/>
            <person name="Damon W."/>
            <person name="Desjardin D."/>
            <person name="Finy P."/>
            <person name="Geml J."/>
            <person name="Haridas S."/>
            <person name="Hughes K."/>
            <person name="Justo A."/>
            <person name="Karasinski D."/>
            <person name="Kautmanova I."/>
            <person name="Kiss B."/>
            <person name="Kocsube S."/>
            <person name="Kotiranta H."/>
            <person name="LaButti K.M."/>
            <person name="Lechner B.E."/>
            <person name="Liimatainen K."/>
            <person name="Lipzen A."/>
            <person name="Lukacs Z."/>
            <person name="Mihaltcheva S."/>
            <person name="Morgado L.N."/>
            <person name="Niskanen T."/>
            <person name="Noordeloos M.E."/>
            <person name="Ohm R.A."/>
            <person name="Ortiz-Santana B."/>
            <person name="Ovrebo C."/>
            <person name="Racz N."/>
            <person name="Riley R."/>
            <person name="Savchenko A."/>
            <person name="Shiryaev A."/>
            <person name="Soop K."/>
            <person name="Spirin V."/>
            <person name="Szebenyi C."/>
            <person name="Tomsovsky M."/>
            <person name="Tulloss R.E."/>
            <person name="Uehling J."/>
            <person name="Grigoriev I.V."/>
            <person name="Vagvolgyi C."/>
            <person name="Papp T."/>
            <person name="Martin F.M."/>
            <person name="Miettinen O."/>
            <person name="Hibbett D.S."/>
            <person name="Nagy L.G."/>
        </authorList>
    </citation>
    <scope>NUCLEOTIDE SEQUENCE [LARGE SCALE GENOMIC DNA]</scope>
    <source>
        <strain evidence="1 2">FP101781</strain>
    </source>
</reference>
<organism evidence="1 2">
    <name type="scientific">Coprinellus micaceus</name>
    <name type="common">Glistening ink-cap mushroom</name>
    <name type="synonym">Coprinus micaceus</name>
    <dbReference type="NCBI Taxonomy" id="71717"/>
    <lineage>
        <taxon>Eukaryota</taxon>
        <taxon>Fungi</taxon>
        <taxon>Dikarya</taxon>
        <taxon>Basidiomycota</taxon>
        <taxon>Agaricomycotina</taxon>
        <taxon>Agaricomycetes</taxon>
        <taxon>Agaricomycetidae</taxon>
        <taxon>Agaricales</taxon>
        <taxon>Agaricineae</taxon>
        <taxon>Psathyrellaceae</taxon>
        <taxon>Coprinellus</taxon>
    </lineage>
</organism>
<sequence>MDSIDVFARNEVYKDISSIEELSSKACGRVEDASSKPRNDSNWTQEVGHIGSLDYVHGTLPQSFSHRVGPSVEVLADATVEAELAKIRIGYAVIETLHLVEKFTHRQRSKLQLLASQTREEFSDFHRHIELESAIRIAMVEKDVPLRDPLGATMDDIVRIGEKFASSPGFLAPIIQGMWSAVDGTPPSLAIL</sequence>
<dbReference type="AlphaFoldDB" id="A0A4Y7TBR7"/>
<proteinExistence type="predicted"/>
<accession>A0A4Y7TBR7</accession>
<protein>
    <submittedName>
        <fullName evidence="1">Uncharacterized protein</fullName>
    </submittedName>
</protein>
<evidence type="ECO:0000313" key="1">
    <source>
        <dbReference type="EMBL" id="TEB31613.1"/>
    </source>
</evidence>
<gene>
    <name evidence="1" type="ORF">FA13DRAFT_1791392</name>
</gene>
<evidence type="ECO:0000313" key="2">
    <source>
        <dbReference type="Proteomes" id="UP000298030"/>
    </source>
</evidence>
<keyword evidence="2" id="KW-1185">Reference proteome</keyword>
<dbReference type="Proteomes" id="UP000298030">
    <property type="component" value="Unassembled WGS sequence"/>
</dbReference>
<name>A0A4Y7TBR7_COPMI</name>
<dbReference type="OrthoDB" id="3123172at2759"/>